<evidence type="ECO:0000256" key="5">
    <source>
        <dbReference type="ARBA" id="ARBA00022448"/>
    </source>
</evidence>
<evidence type="ECO:0000256" key="9">
    <source>
        <dbReference type="ARBA" id="ARBA00023027"/>
    </source>
</evidence>
<evidence type="ECO:0000256" key="10">
    <source>
        <dbReference type="ARBA" id="ARBA00023075"/>
    </source>
</evidence>
<geneLocation type="mitochondrion" evidence="14"/>
<dbReference type="Pfam" id="PF00507">
    <property type="entry name" value="Oxidored_q4"/>
    <property type="match status" value="1"/>
</dbReference>
<dbReference type="CTD" id="4537"/>
<comment type="subcellular location">
    <subcellularLocation>
        <location evidence="1">Membrane</location>
        <topology evidence="1">Multi-pass membrane protein</topology>
    </subcellularLocation>
    <subcellularLocation>
        <location evidence="13">Mitochondrion membrane</location>
        <topology evidence="13">Multi-pass membrane protein</topology>
    </subcellularLocation>
</comment>
<evidence type="ECO:0000256" key="4">
    <source>
        <dbReference type="ARBA" id="ARBA00021007"/>
    </source>
</evidence>
<keyword evidence="8 13" id="KW-1133">Transmembrane helix</keyword>
<dbReference type="GeneID" id="35094091"/>
<evidence type="ECO:0000256" key="3">
    <source>
        <dbReference type="ARBA" id="ARBA00012944"/>
    </source>
</evidence>
<evidence type="ECO:0000313" key="14">
    <source>
        <dbReference type="EMBL" id="ATU07049.1"/>
    </source>
</evidence>
<dbReference type="EMBL" id="MG255136">
    <property type="protein sequence ID" value="ATU07049.1"/>
    <property type="molecule type" value="Genomic_DNA"/>
</dbReference>
<dbReference type="PANTHER" id="PTHR11058">
    <property type="entry name" value="NADH-UBIQUINONE OXIDOREDUCTASE CHAIN 3"/>
    <property type="match status" value="1"/>
</dbReference>
<sequence length="117" mass="13518">MINLMISSIMTFLVSSIFLLAATILSKKSKEDQEKSSPFECGFNPFNSPRTPFSIRFFLITIVFLIFDVEITLILPLIHNFDNSNLLIWQTVLILFIMILIIGLIFEWKTGSLEWVK</sequence>
<keyword evidence="7 13" id="KW-1278">Translocase</keyword>
<dbReference type="GO" id="GO:0030964">
    <property type="term" value="C:NADH dehydrogenase complex"/>
    <property type="evidence" value="ECO:0007669"/>
    <property type="project" value="TreeGrafter"/>
</dbReference>
<keyword evidence="13" id="KW-0249">Electron transport</keyword>
<dbReference type="AlphaFoldDB" id="A0A343QCA2"/>
<dbReference type="InterPro" id="IPR038430">
    <property type="entry name" value="NDAH_ubi_oxred_su3_sf"/>
</dbReference>
<evidence type="ECO:0000256" key="12">
    <source>
        <dbReference type="ARBA" id="ARBA00049551"/>
    </source>
</evidence>
<evidence type="ECO:0000256" key="1">
    <source>
        <dbReference type="ARBA" id="ARBA00004141"/>
    </source>
</evidence>
<feature type="transmembrane region" description="Helical" evidence="13">
    <location>
        <begin position="87"/>
        <end position="108"/>
    </location>
</feature>
<name>A0A343QCA2_9NEOP</name>
<accession>A0A343QCA2</accession>
<dbReference type="RefSeq" id="YP_009443841.1">
    <property type="nucleotide sequence ID" value="NC_036360.1"/>
</dbReference>
<evidence type="ECO:0000256" key="2">
    <source>
        <dbReference type="ARBA" id="ARBA00008472"/>
    </source>
</evidence>
<dbReference type="EC" id="7.1.1.2" evidence="3 13"/>
<dbReference type="FunFam" id="1.20.58.1610:FF:000004">
    <property type="entry name" value="NADH-quinone oxidoreductase subunit A"/>
    <property type="match status" value="1"/>
</dbReference>
<gene>
    <name evidence="14" type="primary">ND3</name>
</gene>
<evidence type="ECO:0000256" key="7">
    <source>
        <dbReference type="ARBA" id="ARBA00022967"/>
    </source>
</evidence>
<keyword evidence="5 13" id="KW-0813">Transport</keyword>
<organism evidence="14">
    <name type="scientific">Dorypteryx domestica</name>
    <dbReference type="NCBI Taxonomy" id="209979"/>
    <lineage>
        <taxon>Eukaryota</taxon>
        <taxon>Metazoa</taxon>
        <taxon>Ecdysozoa</taxon>
        <taxon>Arthropoda</taxon>
        <taxon>Hexapoda</taxon>
        <taxon>Insecta</taxon>
        <taxon>Pterygota</taxon>
        <taxon>Neoptera</taxon>
        <taxon>Paraneoptera</taxon>
        <taxon>Psocodea</taxon>
        <taxon>Trogiomorpha</taxon>
        <taxon>Psyllipsocetae</taxon>
        <taxon>Psyllipsocidae</taxon>
        <taxon>Dorypteryx</taxon>
    </lineage>
</organism>
<proteinExistence type="inferred from homology"/>
<protein>
    <recommendedName>
        <fullName evidence="4 13">NADH-ubiquinone oxidoreductase chain 3</fullName>
        <ecNumber evidence="3 13">7.1.1.2</ecNumber>
    </recommendedName>
</protein>
<dbReference type="Gene3D" id="1.20.58.1610">
    <property type="entry name" value="NADH:ubiquinone/plastoquinone oxidoreductase, chain 3"/>
    <property type="match status" value="1"/>
</dbReference>
<feature type="transmembrane region" description="Helical" evidence="13">
    <location>
        <begin position="57"/>
        <end position="81"/>
    </location>
</feature>
<keyword evidence="13" id="KW-0679">Respiratory chain</keyword>
<keyword evidence="13 14" id="KW-0496">Mitochondrion</keyword>
<keyword evidence="9 13" id="KW-0520">NAD</keyword>
<evidence type="ECO:0000256" key="8">
    <source>
        <dbReference type="ARBA" id="ARBA00022989"/>
    </source>
</evidence>
<dbReference type="GO" id="GO:0008137">
    <property type="term" value="F:NADH dehydrogenase (ubiquinone) activity"/>
    <property type="evidence" value="ECO:0007669"/>
    <property type="project" value="UniProtKB-UniRule"/>
</dbReference>
<evidence type="ECO:0000256" key="13">
    <source>
        <dbReference type="RuleBase" id="RU003640"/>
    </source>
</evidence>
<dbReference type="PANTHER" id="PTHR11058:SF9">
    <property type="entry name" value="NADH-UBIQUINONE OXIDOREDUCTASE CHAIN 3"/>
    <property type="match status" value="1"/>
</dbReference>
<comment type="similarity">
    <text evidence="2 13">Belongs to the complex I subunit 3 family.</text>
</comment>
<dbReference type="InterPro" id="IPR000440">
    <property type="entry name" value="NADH_UbQ/plastoQ_OxRdtase_su3"/>
</dbReference>
<comment type="function">
    <text evidence="13">Core subunit of the mitochondrial membrane respiratory chain NADH dehydrogenase (Complex I) which catalyzes electron transfer from NADH through the respiratory chain, using ubiquinone as an electron acceptor. Essential for the catalytic activity of complex I.</text>
</comment>
<dbReference type="GO" id="GO:0031966">
    <property type="term" value="C:mitochondrial membrane"/>
    <property type="evidence" value="ECO:0007669"/>
    <property type="project" value="UniProtKB-SubCell"/>
</dbReference>
<feature type="transmembrane region" description="Helical" evidence="13">
    <location>
        <begin position="6"/>
        <end position="25"/>
    </location>
</feature>
<comment type="catalytic activity">
    <reaction evidence="12 13">
        <text>a ubiquinone + NADH + 5 H(+)(in) = a ubiquinol + NAD(+) + 4 H(+)(out)</text>
        <dbReference type="Rhea" id="RHEA:29091"/>
        <dbReference type="Rhea" id="RHEA-COMP:9565"/>
        <dbReference type="Rhea" id="RHEA-COMP:9566"/>
        <dbReference type="ChEBI" id="CHEBI:15378"/>
        <dbReference type="ChEBI" id="CHEBI:16389"/>
        <dbReference type="ChEBI" id="CHEBI:17976"/>
        <dbReference type="ChEBI" id="CHEBI:57540"/>
        <dbReference type="ChEBI" id="CHEBI:57945"/>
        <dbReference type="EC" id="7.1.1.2"/>
    </reaction>
</comment>
<keyword evidence="6 13" id="KW-0812">Transmembrane</keyword>
<evidence type="ECO:0000256" key="11">
    <source>
        <dbReference type="ARBA" id="ARBA00023136"/>
    </source>
</evidence>
<evidence type="ECO:0000256" key="6">
    <source>
        <dbReference type="ARBA" id="ARBA00022692"/>
    </source>
</evidence>
<reference evidence="14" key="1">
    <citation type="journal article" date="2017" name="Mol. Phylogenet. Evol.">
        <title>Mitochondrial phylogenomics and genome rearrangements in the barklice (Insecta: Psocodea).</title>
        <authorList>
            <person name="Yoshizawa K."/>
            <person name="Johnson K.P."/>
            <person name="Sweet A.D."/>
            <person name="Yao I."/>
            <person name="Ferreira R.L."/>
            <person name="Cameron S.L."/>
        </authorList>
    </citation>
    <scope>NUCLEOTIDE SEQUENCE</scope>
</reference>
<keyword evidence="10 13" id="KW-0830">Ubiquinone</keyword>
<keyword evidence="11 13" id="KW-0472">Membrane</keyword>